<evidence type="ECO:0000256" key="2">
    <source>
        <dbReference type="SAM" id="SignalP"/>
    </source>
</evidence>
<proteinExistence type="predicted"/>
<dbReference type="Proteomes" id="UP001224775">
    <property type="component" value="Unassembled WGS sequence"/>
</dbReference>
<dbReference type="AlphaFoldDB" id="A0AAD8Y8X3"/>
<feature type="signal peptide" evidence="2">
    <location>
        <begin position="1"/>
        <end position="19"/>
    </location>
</feature>
<sequence length="280" mass="30632">MLFATFIVLLHAFPLVVHGCSNFPSCPYANDDRNRDHVSLKVTFSPVGSGQCKCTADRCETPNGKTINSGSAPEADSQGACINFCCENCYDSEIDFDDEFRRSLLQKEAMCYCNAVNNIPFEICPEPATNFEECSAQCNSTCFSEFGELAGCEHFPLLVDESNTLDEKSAKEYISTWQQSDTPGKVCVCETGFMIGTNNNITNFQEGSCDEFCLSLGSVKKFWLTTTDELITPPPTSSPTSPPIQKLNTWAVAFLSSVVCVGFLMIAGLFCKNNVGSRST</sequence>
<gene>
    <name evidence="3" type="ORF">QTG54_008436</name>
</gene>
<accession>A0AAD8Y8X3</accession>
<keyword evidence="4" id="KW-1185">Reference proteome</keyword>
<evidence type="ECO:0000256" key="1">
    <source>
        <dbReference type="SAM" id="Phobius"/>
    </source>
</evidence>
<organism evidence="3 4">
    <name type="scientific">Skeletonema marinoi</name>
    <dbReference type="NCBI Taxonomy" id="267567"/>
    <lineage>
        <taxon>Eukaryota</taxon>
        <taxon>Sar</taxon>
        <taxon>Stramenopiles</taxon>
        <taxon>Ochrophyta</taxon>
        <taxon>Bacillariophyta</taxon>
        <taxon>Coscinodiscophyceae</taxon>
        <taxon>Thalassiosirophycidae</taxon>
        <taxon>Thalassiosirales</taxon>
        <taxon>Skeletonemataceae</taxon>
        <taxon>Skeletonema</taxon>
        <taxon>Skeletonema marinoi-dohrnii complex</taxon>
    </lineage>
</organism>
<dbReference type="EMBL" id="JATAAI010000014">
    <property type="protein sequence ID" value="KAK1741184.1"/>
    <property type="molecule type" value="Genomic_DNA"/>
</dbReference>
<name>A0AAD8Y8X3_9STRA</name>
<keyword evidence="1" id="KW-0472">Membrane</keyword>
<keyword evidence="1" id="KW-1133">Transmembrane helix</keyword>
<feature type="transmembrane region" description="Helical" evidence="1">
    <location>
        <begin position="250"/>
        <end position="271"/>
    </location>
</feature>
<keyword evidence="2" id="KW-0732">Signal</keyword>
<evidence type="ECO:0000313" key="3">
    <source>
        <dbReference type="EMBL" id="KAK1741184.1"/>
    </source>
</evidence>
<protein>
    <recommendedName>
        <fullName evidence="5">Folate receptor-like domain-containing protein</fullName>
    </recommendedName>
</protein>
<comment type="caution">
    <text evidence="3">The sequence shown here is derived from an EMBL/GenBank/DDBJ whole genome shotgun (WGS) entry which is preliminary data.</text>
</comment>
<reference evidence="3" key="1">
    <citation type="submission" date="2023-06" db="EMBL/GenBank/DDBJ databases">
        <title>Survivors Of The Sea: Transcriptome response of Skeletonema marinoi to long-term dormancy.</title>
        <authorList>
            <person name="Pinder M.I.M."/>
            <person name="Kourtchenko O."/>
            <person name="Robertson E.K."/>
            <person name="Larsson T."/>
            <person name="Maumus F."/>
            <person name="Osuna-Cruz C.M."/>
            <person name="Vancaester E."/>
            <person name="Stenow R."/>
            <person name="Vandepoele K."/>
            <person name="Ploug H."/>
            <person name="Bruchert V."/>
            <person name="Godhe A."/>
            <person name="Topel M."/>
        </authorList>
    </citation>
    <scope>NUCLEOTIDE SEQUENCE</scope>
    <source>
        <strain evidence="3">R05AC</strain>
    </source>
</reference>
<evidence type="ECO:0008006" key="5">
    <source>
        <dbReference type="Google" id="ProtNLM"/>
    </source>
</evidence>
<feature type="chain" id="PRO_5042057969" description="Folate receptor-like domain-containing protein" evidence="2">
    <location>
        <begin position="20"/>
        <end position="280"/>
    </location>
</feature>
<evidence type="ECO:0000313" key="4">
    <source>
        <dbReference type="Proteomes" id="UP001224775"/>
    </source>
</evidence>
<keyword evidence="1" id="KW-0812">Transmembrane</keyword>